<proteinExistence type="predicted"/>
<evidence type="ECO:0000313" key="2">
    <source>
        <dbReference type="Proteomes" id="UP000790787"/>
    </source>
</evidence>
<feature type="compositionally biased region" description="Polar residues" evidence="1">
    <location>
        <begin position="1"/>
        <end position="13"/>
    </location>
</feature>
<sequence length="697" mass="75904">MVNEMGNTNSSEAENAAVDAQQKREAAGNANGVKEENSIIPEGENKDYHEKVAALPTYDPSTAKEPHLENSEDGKTDEYKRETKLKHPFPCTGFQTPANDLVSEVTNIETHNFDQPLESVLEGKDDPRDRPCNQKGEAEGSLPHDEVLKTDPGESSSVANETVEECIISSSLEEQETIRNGRSGQKEDKTQLINSEIALADKGVVSDTDDQSVDSLVSEMAASADGSNEEKHELMSAKNQVENGFSNGSDWDEIPKVESSQIDATVSLLTDIPLSTPSSSLSPAIEPEDKCAVHTPESELISNESDNAVKECDLKKTESCMQAVHEMQIDNVASSIESHPKEATEENLPGNDASTDIVMDYSIKGDDINVQPDILHYDHTPPVEMGLHPTKFFGTATNHEQESSTENGLLDKAKGGVEKSSRKEIMEKCILQLGSSKLENDVDIAYAQGRMRGFESVEDKKECNAALTEQNSCEFVITEDSGVFELKTSEKGITKIAAFPESGIAQNVQPSLEALAFSNEKCAYDQMVPNFHDETLSKAPESIGRLSLESIPDKSNNGIELRKSPSFDFGVPFHRRSLESDQTPLLCPEKIPTRSASVGSSAKLSNSLNYGSVAVEEKTIRMERSDSEAPLIGLLKNGDPKFTPETQQNHVAVMKGEELQTSQATETCLTSPKGSGKRKARPSFFSTCICCTAATHY</sequence>
<evidence type="ECO:0000256" key="1">
    <source>
        <dbReference type="SAM" id="MobiDB-lite"/>
    </source>
</evidence>
<dbReference type="KEGG" id="nta:107777389"/>
<gene>
    <name evidence="3 4" type="primary">LOC107777389</name>
</gene>
<dbReference type="OMA" id="HAKEATP"/>
<dbReference type="RefSeq" id="XP_016452881.1">
    <property type="nucleotide sequence ID" value="XM_016597395.1"/>
</dbReference>
<evidence type="ECO:0000313" key="3">
    <source>
        <dbReference type="RefSeq" id="XP_016452881.1"/>
    </source>
</evidence>
<dbReference type="PaxDb" id="4097-A0A1S3YLF4"/>
<accession>A0A1S3YLF4</accession>
<evidence type="ECO:0000313" key="4">
    <source>
        <dbReference type="RefSeq" id="XP_016452883.1"/>
    </source>
</evidence>
<feature type="region of interest" description="Disordered" evidence="1">
    <location>
        <begin position="397"/>
        <end position="417"/>
    </location>
</feature>
<name>A0A1S3YLF4_TOBAC</name>
<feature type="compositionally biased region" description="Basic and acidic residues" evidence="1">
    <location>
        <begin position="33"/>
        <end position="52"/>
    </location>
</feature>
<keyword evidence="2" id="KW-1185">Reference proteome</keyword>
<dbReference type="GeneID" id="107777389"/>
<dbReference type="AlphaFoldDB" id="A0A1S3YLF4"/>
<reference evidence="3 4" key="2">
    <citation type="submission" date="2025-04" db="UniProtKB">
        <authorList>
            <consortium name="RefSeq"/>
        </authorList>
    </citation>
    <scope>IDENTIFICATION</scope>
</reference>
<dbReference type="OrthoDB" id="1681423at2759"/>
<reference key="1">
    <citation type="journal article" date="2014" name="Nat. Commun.">
        <title>The tobacco genome sequence and its comparison with those of tomato and potato.</title>
        <authorList>
            <person name="Sierro N."/>
            <person name="Battey J.N."/>
            <person name="Ouadi S."/>
            <person name="Bakaher N."/>
            <person name="Bovet L."/>
            <person name="Willig A."/>
            <person name="Goepfert S."/>
            <person name="Peitsch M.C."/>
            <person name="Ivanov N.V."/>
        </authorList>
    </citation>
    <scope>NUCLEOTIDE SEQUENCE [LARGE SCALE GENOMIC DNA]</scope>
    <source>
        <strain>cv. TN90</strain>
    </source>
</reference>
<organism evidence="4">
    <name type="scientific">Nicotiana tabacum</name>
    <name type="common">Common tobacco</name>
    <dbReference type="NCBI Taxonomy" id="4097"/>
    <lineage>
        <taxon>Eukaryota</taxon>
        <taxon>Viridiplantae</taxon>
        <taxon>Streptophyta</taxon>
        <taxon>Embryophyta</taxon>
        <taxon>Tracheophyta</taxon>
        <taxon>Spermatophyta</taxon>
        <taxon>Magnoliopsida</taxon>
        <taxon>eudicotyledons</taxon>
        <taxon>Gunneridae</taxon>
        <taxon>Pentapetalae</taxon>
        <taxon>asterids</taxon>
        <taxon>lamiids</taxon>
        <taxon>Solanales</taxon>
        <taxon>Solanaceae</taxon>
        <taxon>Nicotianoideae</taxon>
        <taxon>Nicotianeae</taxon>
        <taxon>Nicotiana</taxon>
    </lineage>
</organism>
<protein>
    <submittedName>
        <fullName evidence="3 4">Uncharacterized protein isoform X1</fullName>
    </submittedName>
</protein>
<feature type="compositionally biased region" description="Basic and acidic residues" evidence="1">
    <location>
        <begin position="121"/>
        <end position="152"/>
    </location>
</feature>
<feature type="compositionally biased region" description="Basic and acidic residues" evidence="1">
    <location>
        <begin position="176"/>
        <end position="190"/>
    </location>
</feature>
<dbReference type="Proteomes" id="UP000790787">
    <property type="component" value="Chromosome 7"/>
</dbReference>
<dbReference type="RefSeq" id="XP_016452883.1">
    <property type="nucleotide sequence ID" value="XM_016597397.1"/>
</dbReference>
<feature type="compositionally biased region" description="Basic and acidic residues" evidence="1">
    <location>
        <begin position="62"/>
        <end position="82"/>
    </location>
</feature>
<feature type="region of interest" description="Disordered" evidence="1">
    <location>
        <begin position="109"/>
        <end position="191"/>
    </location>
</feature>
<feature type="region of interest" description="Disordered" evidence="1">
    <location>
        <begin position="1"/>
        <end position="82"/>
    </location>
</feature>